<dbReference type="EMBL" id="JAUOQO010000004">
    <property type="protein sequence ID" value="MDO6573752.1"/>
    <property type="molecule type" value="Genomic_DNA"/>
</dbReference>
<feature type="transmembrane region" description="Helical" evidence="1">
    <location>
        <begin position="167"/>
        <end position="189"/>
    </location>
</feature>
<dbReference type="CDD" id="cd03392">
    <property type="entry name" value="PAP2_like_2"/>
    <property type="match status" value="1"/>
</dbReference>
<dbReference type="Pfam" id="PF01569">
    <property type="entry name" value="PAP2"/>
    <property type="match status" value="1"/>
</dbReference>
<dbReference type="SMART" id="SM00014">
    <property type="entry name" value="acidPPc"/>
    <property type="match status" value="1"/>
</dbReference>
<reference evidence="3" key="1">
    <citation type="submission" date="2023-07" db="EMBL/GenBank/DDBJ databases">
        <title>Genome content predicts the carbon catabolic preferences of heterotrophic bacteria.</title>
        <authorList>
            <person name="Gralka M."/>
        </authorList>
    </citation>
    <scope>NUCLEOTIDE SEQUENCE</scope>
    <source>
        <strain evidence="3">E2R20</strain>
    </source>
</reference>
<sequence length="224" mass="25762">MINNKITTGKFTIPLFLISVCLFIFVALRITHEGAFLKTLDLKSLHWLTQEFGTPHRNFEGNWFNHYMTFSATIGDVSGVIIMSLIITVVLMFRYKHIALWFILTILSGTLMNILIKMTIERTRPFNHLVVDKGYSFPSGHSNASTLLFVTMIFVIIPVVRHAILRYAMLVLAIILWLSILFCRLYFHAHYLTDVIGGVTLALAWIALWLAVYPLFKKLKLKDK</sequence>
<dbReference type="Proteomes" id="UP001170310">
    <property type="component" value="Unassembled WGS sequence"/>
</dbReference>
<feature type="transmembrane region" description="Helical" evidence="1">
    <location>
        <begin position="12"/>
        <end position="30"/>
    </location>
</feature>
<dbReference type="PANTHER" id="PTHR14969">
    <property type="entry name" value="SPHINGOSINE-1-PHOSPHATE PHOSPHOHYDROLASE"/>
    <property type="match status" value="1"/>
</dbReference>
<keyword evidence="1" id="KW-0812">Transmembrane</keyword>
<feature type="domain" description="Phosphatidic acid phosphatase type 2/haloperoxidase" evidence="2">
    <location>
        <begin position="98"/>
        <end position="210"/>
    </location>
</feature>
<evidence type="ECO:0000259" key="2">
    <source>
        <dbReference type="SMART" id="SM00014"/>
    </source>
</evidence>
<evidence type="ECO:0000313" key="4">
    <source>
        <dbReference type="Proteomes" id="UP001170310"/>
    </source>
</evidence>
<dbReference type="SUPFAM" id="SSF48317">
    <property type="entry name" value="Acid phosphatase/Vanadium-dependent haloperoxidase"/>
    <property type="match status" value="1"/>
</dbReference>
<feature type="transmembrane region" description="Helical" evidence="1">
    <location>
        <begin position="98"/>
        <end position="120"/>
    </location>
</feature>
<dbReference type="AlphaFoldDB" id="A0AAW7YUG6"/>
<organism evidence="3 4">
    <name type="scientific">Staphylococcus pasteuri_A</name>
    <dbReference type="NCBI Taxonomy" id="3062664"/>
    <lineage>
        <taxon>Bacteria</taxon>
        <taxon>Bacillati</taxon>
        <taxon>Bacillota</taxon>
        <taxon>Bacilli</taxon>
        <taxon>Bacillales</taxon>
        <taxon>Staphylococcaceae</taxon>
        <taxon>Staphylococcus</taxon>
    </lineage>
</organism>
<keyword evidence="1" id="KW-0472">Membrane</keyword>
<protein>
    <submittedName>
        <fullName evidence="3">Phosphatase PAP2 family protein</fullName>
    </submittedName>
</protein>
<dbReference type="Gene3D" id="1.20.144.10">
    <property type="entry name" value="Phosphatidic acid phosphatase type 2/haloperoxidase"/>
    <property type="match status" value="2"/>
</dbReference>
<dbReference type="InterPro" id="IPR000326">
    <property type="entry name" value="PAP2/HPO"/>
</dbReference>
<accession>A0AAW7YUG6</accession>
<dbReference type="PANTHER" id="PTHR14969:SF13">
    <property type="entry name" value="AT30094P"/>
    <property type="match status" value="1"/>
</dbReference>
<evidence type="ECO:0000313" key="3">
    <source>
        <dbReference type="EMBL" id="MDO6573752.1"/>
    </source>
</evidence>
<feature type="transmembrane region" description="Helical" evidence="1">
    <location>
        <begin position="140"/>
        <end position="160"/>
    </location>
</feature>
<feature type="transmembrane region" description="Helical" evidence="1">
    <location>
        <begin position="195"/>
        <end position="216"/>
    </location>
</feature>
<gene>
    <name evidence="3" type="ORF">Q4528_06225</name>
</gene>
<keyword evidence="1" id="KW-1133">Transmembrane helix</keyword>
<feature type="transmembrane region" description="Helical" evidence="1">
    <location>
        <begin position="67"/>
        <end position="91"/>
    </location>
</feature>
<name>A0AAW7YUG6_9STAP</name>
<evidence type="ECO:0000256" key="1">
    <source>
        <dbReference type="SAM" id="Phobius"/>
    </source>
</evidence>
<proteinExistence type="predicted"/>
<dbReference type="InterPro" id="IPR036938">
    <property type="entry name" value="PAP2/HPO_sf"/>
</dbReference>
<comment type="caution">
    <text evidence="3">The sequence shown here is derived from an EMBL/GenBank/DDBJ whole genome shotgun (WGS) entry which is preliminary data.</text>
</comment>
<keyword evidence="4" id="KW-1185">Reference proteome</keyword>
<dbReference type="RefSeq" id="WP_046467374.1">
    <property type="nucleotide sequence ID" value="NZ_JAUOQO010000004.1"/>
</dbReference>